<evidence type="ECO:0000259" key="6">
    <source>
        <dbReference type="Pfam" id="PF04542"/>
    </source>
</evidence>
<dbReference type="Pfam" id="PF04542">
    <property type="entry name" value="Sigma70_r2"/>
    <property type="match status" value="1"/>
</dbReference>
<evidence type="ECO:0000256" key="3">
    <source>
        <dbReference type="ARBA" id="ARBA00023082"/>
    </source>
</evidence>
<dbReference type="Pfam" id="PF08281">
    <property type="entry name" value="Sigma70_r4_2"/>
    <property type="match status" value="1"/>
</dbReference>
<dbReference type="SUPFAM" id="SSF88946">
    <property type="entry name" value="Sigma2 domain of RNA polymerase sigma factors"/>
    <property type="match status" value="1"/>
</dbReference>
<dbReference type="NCBIfam" id="TIGR02937">
    <property type="entry name" value="sigma70-ECF"/>
    <property type="match status" value="1"/>
</dbReference>
<dbReference type="InterPro" id="IPR013325">
    <property type="entry name" value="RNA_pol_sigma_r2"/>
</dbReference>
<keyword evidence="5" id="KW-0804">Transcription</keyword>
<dbReference type="InterPro" id="IPR013324">
    <property type="entry name" value="RNA_pol_sigma_r3/r4-like"/>
</dbReference>
<dbReference type="InterPro" id="IPR013249">
    <property type="entry name" value="RNA_pol_sigma70_r4_t2"/>
</dbReference>
<dbReference type="InterPro" id="IPR007627">
    <property type="entry name" value="RNA_pol_sigma70_r2"/>
</dbReference>
<sequence length="202" mass="23749">MEMQPCSRLIASIYIESHWGEKMNAEEEWVTRLRSGDREALRSLMDAYGNDVMRTAVLLLGDRHGAEDISQEVFWTVFRRIHQKSENGSLRAWIMKITVNLCRAQMRKASWKRLFFREQPWRNEISSIGTTESVALRLTLGDCIRKLSYPDREMIVLHYFQDWPIADISVVLGQPEGTVKSRLSRARRKLERILKESGWEYE</sequence>
<evidence type="ECO:0000256" key="2">
    <source>
        <dbReference type="ARBA" id="ARBA00023015"/>
    </source>
</evidence>
<reference evidence="8 9" key="1">
    <citation type="submission" date="2019-07" db="EMBL/GenBank/DDBJ databases">
        <title>Paenibacillus thiaminolyticus NRRL B-4156.</title>
        <authorList>
            <person name="Hehnly C."/>
            <person name="Zhang L."/>
        </authorList>
    </citation>
    <scope>NUCLEOTIDE SEQUENCE [LARGE SCALE GENOMIC DNA]</scope>
    <source>
        <strain evidence="8 9">NRRL B-4156</strain>
    </source>
</reference>
<dbReference type="InterPro" id="IPR014284">
    <property type="entry name" value="RNA_pol_sigma-70_dom"/>
</dbReference>
<dbReference type="CDD" id="cd06171">
    <property type="entry name" value="Sigma70_r4"/>
    <property type="match status" value="1"/>
</dbReference>
<evidence type="ECO:0000313" key="8">
    <source>
        <dbReference type="EMBL" id="QDM45663.1"/>
    </source>
</evidence>
<keyword evidence="2" id="KW-0805">Transcription regulation</keyword>
<gene>
    <name evidence="8" type="ORF">FLT43_20890</name>
</gene>
<protein>
    <submittedName>
        <fullName evidence="8">Sigma-70 family RNA polymerase sigma factor</fullName>
    </submittedName>
</protein>
<evidence type="ECO:0000313" key="9">
    <source>
        <dbReference type="Proteomes" id="UP000315377"/>
    </source>
</evidence>
<dbReference type="PANTHER" id="PTHR43133">
    <property type="entry name" value="RNA POLYMERASE ECF-TYPE SIGMA FACTO"/>
    <property type="match status" value="1"/>
</dbReference>
<feature type="domain" description="RNA polymerase sigma factor 70 region 4 type 2" evidence="7">
    <location>
        <begin position="139"/>
        <end position="190"/>
    </location>
</feature>
<dbReference type="Gene3D" id="1.10.1740.10">
    <property type="match status" value="1"/>
</dbReference>
<dbReference type="SUPFAM" id="SSF88659">
    <property type="entry name" value="Sigma3 and sigma4 domains of RNA polymerase sigma factors"/>
    <property type="match status" value="1"/>
</dbReference>
<dbReference type="GO" id="GO:0016987">
    <property type="term" value="F:sigma factor activity"/>
    <property type="evidence" value="ECO:0007669"/>
    <property type="project" value="UniProtKB-KW"/>
</dbReference>
<dbReference type="Proteomes" id="UP000315377">
    <property type="component" value="Chromosome"/>
</dbReference>
<dbReference type="PANTHER" id="PTHR43133:SF8">
    <property type="entry name" value="RNA POLYMERASE SIGMA FACTOR HI_1459-RELATED"/>
    <property type="match status" value="1"/>
</dbReference>
<proteinExistence type="inferred from homology"/>
<dbReference type="InterPro" id="IPR036388">
    <property type="entry name" value="WH-like_DNA-bd_sf"/>
</dbReference>
<dbReference type="GO" id="GO:0003677">
    <property type="term" value="F:DNA binding"/>
    <property type="evidence" value="ECO:0007669"/>
    <property type="project" value="UniProtKB-KW"/>
</dbReference>
<comment type="similarity">
    <text evidence="1">Belongs to the sigma-70 factor family. ECF subfamily.</text>
</comment>
<evidence type="ECO:0000259" key="7">
    <source>
        <dbReference type="Pfam" id="PF08281"/>
    </source>
</evidence>
<dbReference type="AlphaFoldDB" id="A0AAP9DXB4"/>
<accession>A0AAP9DXB4</accession>
<evidence type="ECO:0000256" key="5">
    <source>
        <dbReference type="ARBA" id="ARBA00023163"/>
    </source>
</evidence>
<evidence type="ECO:0000256" key="1">
    <source>
        <dbReference type="ARBA" id="ARBA00010641"/>
    </source>
</evidence>
<dbReference type="EMBL" id="CP041405">
    <property type="protein sequence ID" value="QDM45663.1"/>
    <property type="molecule type" value="Genomic_DNA"/>
</dbReference>
<dbReference type="GO" id="GO:0006352">
    <property type="term" value="P:DNA-templated transcription initiation"/>
    <property type="evidence" value="ECO:0007669"/>
    <property type="project" value="InterPro"/>
</dbReference>
<evidence type="ECO:0000256" key="4">
    <source>
        <dbReference type="ARBA" id="ARBA00023125"/>
    </source>
</evidence>
<name>A0AAP9DXB4_PANTH</name>
<keyword evidence="3" id="KW-0731">Sigma factor</keyword>
<keyword evidence="4" id="KW-0238">DNA-binding</keyword>
<dbReference type="Gene3D" id="1.10.10.10">
    <property type="entry name" value="Winged helix-like DNA-binding domain superfamily/Winged helix DNA-binding domain"/>
    <property type="match status" value="1"/>
</dbReference>
<feature type="domain" description="RNA polymerase sigma-70 region 2" evidence="6">
    <location>
        <begin position="44"/>
        <end position="111"/>
    </location>
</feature>
<dbReference type="InterPro" id="IPR039425">
    <property type="entry name" value="RNA_pol_sigma-70-like"/>
</dbReference>
<organism evidence="8 9">
    <name type="scientific">Paenibacillus thiaminolyticus</name>
    <name type="common">Bacillus thiaminolyticus</name>
    <dbReference type="NCBI Taxonomy" id="49283"/>
    <lineage>
        <taxon>Bacteria</taxon>
        <taxon>Bacillati</taxon>
        <taxon>Bacillota</taxon>
        <taxon>Bacilli</taxon>
        <taxon>Bacillales</taxon>
        <taxon>Paenibacillaceae</taxon>
        <taxon>Paenibacillus</taxon>
    </lineage>
</organism>